<evidence type="ECO:0000256" key="2">
    <source>
        <dbReference type="SAM" id="SignalP"/>
    </source>
</evidence>
<keyword evidence="4" id="KW-1185">Reference proteome</keyword>
<reference evidence="3" key="1">
    <citation type="submission" date="2021-03" db="EMBL/GenBank/DDBJ databases">
        <title>Chromosome level genome of the anhydrobiotic midge Polypedilum vanderplanki.</title>
        <authorList>
            <person name="Yoshida Y."/>
            <person name="Kikawada T."/>
            <person name="Gusev O."/>
        </authorList>
    </citation>
    <scope>NUCLEOTIDE SEQUENCE</scope>
    <source>
        <strain evidence="3">NIAS01</strain>
        <tissue evidence="3">Whole body or cell culture</tissue>
    </source>
</reference>
<feature type="coiled-coil region" evidence="1">
    <location>
        <begin position="568"/>
        <end position="609"/>
    </location>
</feature>
<feature type="coiled-coil region" evidence="1">
    <location>
        <begin position="310"/>
        <end position="358"/>
    </location>
</feature>
<sequence length="618" mass="71565">MKIIIITLILSFAFIFKKVASKESLKCENEGCYEVIKTFAKLLEEKINETDKILAEAEKELNEVTFGDNENFQNKINEIDHKLTMLIIDLNTGIEGGEHTLFDLINTVFKAVNQAEENVNQLEISIETGNKLMKVAELEFTDVNDIIRQVQEQFNKLQNETETDLPKALQDAFDKSDKFHTETKELNEILDKMKSALKEYENNLLNAKDLTSQAIEKFSATSKQIDETEKLEEEIKKLLDEAVKWKLPNYEFFNMKKLSTDAAEEANSVFEEALELLNEVSLLELNSKLDDIKTYVMNLENYSTETEKNLKKFAEENEKFLSELEETIDTADEIKQKALEQMNELKDLMDDVKSIEDTATKAILNKDEIINSAKEIYKTLEDFTLKVEESHEMAKRAFEKIPEIQKKITESVEIVEKLENKLNENEKAAAEVKEKCTNAKNDMNEVLKESEDIKKRIDEVADELDDMFENMKTANTDAEQISNQIDRLKKFEGETEIIVDAVQEKIERTSMRVKRVDENVTKALEDIQSLVKKVEDFRSIDEKSLNELEGKLDDIDYEIEDTKLIEKINKLKAQQQEQNDMIAKYKMEIAVLEHQIKEIKANADSLEEKCFKRTRLEP</sequence>
<proteinExistence type="predicted"/>
<feature type="coiled-coil region" evidence="1">
    <location>
        <begin position="408"/>
        <end position="519"/>
    </location>
</feature>
<dbReference type="OrthoDB" id="7790595at2759"/>
<accession>A0A9J6C942</accession>
<feature type="signal peptide" evidence="2">
    <location>
        <begin position="1"/>
        <end position="21"/>
    </location>
</feature>
<feature type="chain" id="PRO_5039934958" evidence="2">
    <location>
        <begin position="22"/>
        <end position="618"/>
    </location>
</feature>
<keyword evidence="1" id="KW-0175">Coiled coil</keyword>
<comment type="caution">
    <text evidence="3">The sequence shown here is derived from an EMBL/GenBank/DDBJ whole genome shotgun (WGS) entry which is preliminary data.</text>
</comment>
<dbReference type="AlphaFoldDB" id="A0A9J6C942"/>
<dbReference type="EMBL" id="JADBJN010000002">
    <property type="protein sequence ID" value="KAG5678166.1"/>
    <property type="molecule type" value="Genomic_DNA"/>
</dbReference>
<dbReference type="Gene3D" id="1.10.287.950">
    <property type="entry name" value="Methyl-accepting chemotaxis protein"/>
    <property type="match status" value="1"/>
</dbReference>
<feature type="coiled-coil region" evidence="1">
    <location>
        <begin position="105"/>
        <end position="241"/>
    </location>
</feature>
<gene>
    <name evidence="3" type="ORF">PVAND_007859</name>
</gene>
<evidence type="ECO:0000256" key="1">
    <source>
        <dbReference type="SAM" id="Coils"/>
    </source>
</evidence>
<dbReference type="SUPFAM" id="SSF57997">
    <property type="entry name" value="Tropomyosin"/>
    <property type="match status" value="1"/>
</dbReference>
<evidence type="ECO:0000313" key="4">
    <source>
        <dbReference type="Proteomes" id="UP001107558"/>
    </source>
</evidence>
<keyword evidence="2" id="KW-0732">Signal</keyword>
<organism evidence="3 4">
    <name type="scientific">Polypedilum vanderplanki</name>
    <name type="common">Sleeping chironomid midge</name>
    <dbReference type="NCBI Taxonomy" id="319348"/>
    <lineage>
        <taxon>Eukaryota</taxon>
        <taxon>Metazoa</taxon>
        <taxon>Ecdysozoa</taxon>
        <taxon>Arthropoda</taxon>
        <taxon>Hexapoda</taxon>
        <taxon>Insecta</taxon>
        <taxon>Pterygota</taxon>
        <taxon>Neoptera</taxon>
        <taxon>Endopterygota</taxon>
        <taxon>Diptera</taxon>
        <taxon>Nematocera</taxon>
        <taxon>Chironomoidea</taxon>
        <taxon>Chironomidae</taxon>
        <taxon>Chironominae</taxon>
        <taxon>Polypedilum</taxon>
        <taxon>Polypedilum</taxon>
    </lineage>
</organism>
<evidence type="ECO:0000313" key="3">
    <source>
        <dbReference type="EMBL" id="KAG5678166.1"/>
    </source>
</evidence>
<dbReference type="Proteomes" id="UP001107558">
    <property type="component" value="Chromosome 2"/>
</dbReference>
<protein>
    <submittedName>
        <fullName evidence="3">Uncharacterized protein</fullName>
    </submittedName>
</protein>
<name>A0A9J6C942_POLVA</name>